<dbReference type="Proteomes" id="UP001163046">
    <property type="component" value="Unassembled WGS sequence"/>
</dbReference>
<gene>
    <name evidence="2" type="ORF">OS493_006424</name>
</gene>
<accession>A0A9X0DB34</accession>
<evidence type="ECO:0000313" key="3">
    <source>
        <dbReference type="Proteomes" id="UP001163046"/>
    </source>
</evidence>
<name>A0A9X0DB34_9CNID</name>
<evidence type="ECO:0000256" key="1">
    <source>
        <dbReference type="SAM" id="MobiDB-lite"/>
    </source>
</evidence>
<protein>
    <submittedName>
        <fullName evidence="2">Uncharacterized protein</fullName>
    </submittedName>
</protein>
<reference evidence="2" key="1">
    <citation type="submission" date="2023-01" db="EMBL/GenBank/DDBJ databases">
        <title>Genome assembly of the deep-sea coral Lophelia pertusa.</title>
        <authorList>
            <person name="Herrera S."/>
            <person name="Cordes E."/>
        </authorList>
    </citation>
    <scope>NUCLEOTIDE SEQUENCE</scope>
    <source>
        <strain evidence="2">USNM1676648</strain>
        <tissue evidence="2">Polyp</tissue>
    </source>
</reference>
<keyword evidence="3" id="KW-1185">Reference proteome</keyword>
<organism evidence="2 3">
    <name type="scientific">Desmophyllum pertusum</name>
    <dbReference type="NCBI Taxonomy" id="174260"/>
    <lineage>
        <taxon>Eukaryota</taxon>
        <taxon>Metazoa</taxon>
        <taxon>Cnidaria</taxon>
        <taxon>Anthozoa</taxon>
        <taxon>Hexacorallia</taxon>
        <taxon>Scleractinia</taxon>
        <taxon>Caryophylliina</taxon>
        <taxon>Caryophylliidae</taxon>
        <taxon>Desmophyllum</taxon>
    </lineage>
</organism>
<dbReference type="AlphaFoldDB" id="A0A9X0DB34"/>
<sequence>MMAMGKLLSSLLPCCVKTEESESNPKQRLVGGNRTQSSYDSSAAPHNILDPHTKQSYPDDSLEASSTSIYYTPSSSVTVASNMDRPVTPVVQESNAIPC</sequence>
<comment type="caution">
    <text evidence="2">The sequence shown here is derived from an EMBL/GenBank/DDBJ whole genome shotgun (WGS) entry which is preliminary data.</text>
</comment>
<proteinExistence type="predicted"/>
<dbReference type="EMBL" id="MU825398">
    <property type="protein sequence ID" value="KAJ7393450.1"/>
    <property type="molecule type" value="Genomic_DNA"/>
</dbReference>
<evidence type="ECO:0000313" key="2">
    <source>
        <dbReference type="EMBL" id="KAJ7393450.1"/>
    </source>
</evidence>
<feature type="region of interest" description="Disordered" evidence="1">
    <location>
        <begin position="17"/>
        <end position="65"/>
    </location>
</feature>